<reference evidence="2 3" key="1">
    <citation type="submission" date="2018-11" db="EMBL/GenBank/DDBJ databases">
        <title>Novel Erysipelotrichaceae bacterium isolated from small intestine of a swine.</title>
        <authorList>
            <person name="Kim J.S."/>
            <person name="Choe H."/>
            <person name="Lee Y.R."/>
            <person name="Kim K.M."/>
            <person name="Park D.S."/>
        </authorList>
    </citation>
    <scope>NUCLEOTIDE SEQUENCE [LARGE SCALE GENOMIC DNA]</scope>
    <source>
        <strain evidence="2 3">SG0102</strain>
    </source>
</reference>
<evidence type="ECO:0000259" key="1">
    <source>
        <dbReference type="Pfam" id="PF04991"/>
    </source>
</evidence>
<dbReference type="Proteomes" id="UP000268059">
    <property type="component" value="Chromosome"/>
</dbReference>
<dbReference type="RefSeq" id="WP_125120006.1">
    <property type="nucleotide sequence ID" value="NZ_AP019309.1"/>
</dbReference>
<sequence length="305" mass="34928">MAEKDGFKVLKMGFDEDKVIYVKGETLKKLQHVILGMLSDFIEACKDNNINYSLSGGSILGAVRHQGFIPWDDDVDINISRKDFNKLKKVFPQALGDKYNLYAPEDAKGHGMSLAQMKKKGTVYRSFNELDKEDSGITMDLFVVENTPNNAVLRKLHGMLCLAYGYMLTCRKTYEDLPEIKKYVKEGEALKTFEKKAKIGSFLRFMSLDHLTRRTISIYSLCHNDHSKYVTIPSGRKHYFGEMQERDHLLKVKEVPFETIKANIPEDPVPYLLALYGKTYMEVPPVEKREQHPLMALDLGEGEDK</sequence>
<dbReference type="InterPro" id="IPR052942">
    <property type="entry name" value="LPS_cholinephosphotransferase"/>
</dbReference>
<dbReference type="EMBL" id="AP019309">
    <property type="protein sequence ID" value="BBH27261.1"/>
    <property type="molecule type" value="Genomic_DNA"/>
</dbReference>
<gene>
    <name evidence="2" type="ORF">SG0102_21950</name>
</gene>
<proteinExistence type="predicted"/>
<accession>A0A3G9JMM4</accession>
<dbReference type="Pfam" id="PF04991">
    <property type="entry name" value="LicD"/>
    <property type="match status" value="1"/>
</dbReference>
<dbReference type="PANTHER" id="PTHR43404">
    <property type="entry name" value="LIPOPOLYSACCHARIDE CHOLINEPHOSPHOTRANSFERASE LICD"/>
    <property type="match status" value="1"/>
</dbReference>
<organism evidence="2 3">
    <name type="scientific">Intestinibaculum porci</name>
    <dbReference type="NCBI Taxonomy" id="2487118"/>
    <lineage>
        <taxon>Bacteria</taxon>
        <taxon>Bacillati</taxon>
        <taxon>Bacillota</taxon>
        <taxon>Erysipelotrichia</taxon>
        <taxon>Erysipelotrichales</taxon>
        <taxon>Erysipelotrichaceae</taxon>
        <taxon>Intestinibaculum</taxon>
    </lineage>
</organism>
<keyword evidence="3" id="KW-1185">Reference proteome</keyword>
<dbReference type="InterPro" id="IPR007074">
    <property type="entry name" value="LicD/FKTN/FKRP_NTP_transf"/>
</dbReference>
<dbReference type="OrthoDB" id="9786100at2"/>
<dbReference type="GO" id="GO:0009100">
    <property type="term" value="P:glycoprotein metabolic process"/>
    <property type="evidence" value="ECO:0007669"/>
    <property type="project" value="UniProtKB-ARBA"/>
</dbReference>
<dbReference type="AlphaFoldDB" id="A0A3G9JMM4"/>
<dbReference type="PANTHER" id="PTHR43404:SF2">
    <property type="entry name" value="LIPOPOLYSACCHARIDE CHOLINEPHOSPHOTRANSFERASE LICD"/>
    <property type="match status" value="1"/>
</dbReference>
<name>A0A3G9JMM4_9FIRM</name>
<evidence type="ECO:0000313" key="2">
    <source>
        <dbReference type="EMBL" id="BBH27261.1"/>
    </source>
</evidence>
<dbReference type="KEGG" id="ebm:SG0102_21950"/>
<evidence type="ECO:0000313" key="3">
    <source>
        <dbReference type="Proteomes" id="UP000268059"/>
    </source>
</evidence>
<protein>
    <submittedName>
        <fullName evidence="2">LicD family protein</fullName>
    </submittedName>
</protein>
<dbReference type="InParanoid" id="A0A3G9JMM4"/>
<feature type="domain" description="LicD/FKTN/FKRP nucleotidyltransferase" evidence="1">
    <location>
        <begin position="45"/>
        <end position="277"/>
    </location>
</feature>